<keyword evidence="1" id="KW-1133">Transmembrane helix</keyword>
<comment type="caution">
    <text evidence="2">The sequence shown here is derived from an EMBL/GenBank/DDBJ whole genome shotgun (WGS) entry which is preliminary data.</text>
</comment>
<keyword evidence="1" id="KW-0472">Membrane</keyword>
<keyword evidence="1" id="KW-0812">Transmembrane</keyword>
<dbReference type="PANTHER" id="PTHR34989:SF1">
    <property type="entry name" value="PROTEIN HDED"/>
    <property type="match status" value="1"/>
</dbReference>
<feature type="transmembrane region" description="Helical" evidence="1">
    <location>
        <begin position="82"/>
        <end position="101"/>
    </location>
</feature>
<dbReference type="RefSeq" id="WP_098467845.1">
    <property type="nucleotide sequence ID" value="NZ_PDJD01000001.1"/>
</dbReference>
<dbReference type="InterPro" id="IPR005325">
    <property type="entry name" value="DUF308_memb"/>
</dbReference>
<feature type="transmembrane region" description="Helical" evidence="1">
    <location>
        <begin position="136"/>
        <end position="157"/>
    </location>
</feature>
<dbReference type="AlphaFoldDB" id="A0A2A9CYD0"/>
<feature type="transmembrane region" description="Helical" evidence="1">
    <location>
        <begin position="46"/>
        <end position="70"/>
    </location>
</feature>
<name>A0A2A9CYD0_9MICO</name>
<dbReference type="PANTHER" id="PTHR34989">
    <property type="entry name" value="PROTEIN HDED"/>
    <property type="match status" value="1"/>
</dbReference>
<dbReference type="Proteomes" id="UP000224915">
    <property type="component" value="Unassembled WGS sequence"/>
</dbReference>
<organism evidence="2 3">
    <name type="scientific">Serinibacter salmoneus</name>
    <dbReference type="NCBI Taxonomy" id="556530"/>
    <lineage>
        <taxon>Bacteria</taxon>
        <taxon>Bacillati</taxon>
        <taxon>Actinomycetota</taxon>
        <taxon>Actinomycetes</taxon>
        <taxon>Micrococcales</taxon>
        <taxon>Beutenbergiaceae</taxon>
        <taxon>Serinibacter</taxon>
    </lineage>
</organism>
<dbReference type="EMBL" id="PDJD01000001">
    <property type="protein sequence ID" value="PFG18589.1"/>
    <property type="molecule type" value="Genomic_DNA"/>
</dbReference>
<evidence type="ECO:0000256" key="1">
    <source>
        <dbReference type="SAM" id="Phobius"/>
    </source>
</evidence>
<dbReference type="GO" id="GO:0005886">
    <property type="term" value="C:plasma membrane"/>
    <property type="evidence" value="ECO:0007669"/>
    <property type="project" value="TreeGrafter"/>
</dbReference>
<accession>A0A2A9CYD0</accession>
<gene>
    <name evidence="2" type="ORF">ATL40_0129</name>
</gene>
<proteinExistence type="predicted"/>
<dbReference type="Pfam" id="PF03729">
    <property type="entry name" value="DUF308"/>
    <property type="match status" value="2"/>
</dbReference>
<evidence type="ECO:0000313" key="2">
    <source>
        <dbReference type="EMBL" id="PFG18589.1"/>
    </source>
</evidence>
<protein>
    <submittedName>
        <fullName evidence="2">Uncharacterized membrane protein HdeD (DUF308 family)</fullName>
    </submittedName>
</protein>
<feature type="transmembrane region" description="Helical" evidence="1">
    <location>
        <begin position="107"/>
        <end position="129"/>
    </location>
</feature>
<feature type="transmembrane region" description="Helical" evidence="1">
    <location>
        <begin position="21"/>
        <end position="40"/>
    </location>
</feature>
<reference evidence="2 3" key="1">
    <citation type="submission" date="2017-10" db="EMBL/GenBank/DDBJ databases">
        <title>Sequencing the genomes of 1000 actinobacteria strains.</title>
        <authorList>
            <person name="Klenk H.-P."/>
        </authorList>
    </citation>
    <scope>NUCLEOTIDE SEQUENCE [LARGE SCALE GENOMIC DNA]</scope>
    <source>
        <strain evidence="2 3">DSM 21801</strain>
    </source>
</reference>
<feature type="transmembrane region" description="Helical" evidence="1">
    <location>
        <begin position="163"/>
        <end position="183"/>
    </location>
</feature>
<keyword evidence="3" id="KW-1185">Reference proteome</keyword>
<dbReference type="InterPro" id="IPR052712">
    <property type="entry name" value="Acid_resist_chaperone_HdeD"/>
</dbReference>
<sequence>MTTPTSFTISLSEGATKTFRTALGITGLVAFVIGLLILVWPGRTAMVATALIAVYALVLAVIYLGIGIFTKGMTTWPRIGHLLLGIVFAVAGVVALANLAAATAVVAVVVAVMIGVAWLVEGVVSLVTLGDKSSKGWTIFFAVVSIIAGLVLIITPLMSAVALWWLLAIGLMVLGVVQIVRAFSIGRAVKA</sequence>
<evidence type="ECO:0000313" key="3">
    <source>
        <dbReference type="Proteomes" id="UP000224915"/>
    </source>
</evidence>
<dbReference type="OrthoDB" id="3238356at2"/>